<keyword evidence="3" id="KW-1185">Reference proteome</keyword>
<dbReference type="EMBL" id="NJHN03000058">
    <property type="protein sequence ID" value="KAH9419583.1"/>
    <property type="molecule type" value="Genomic_DNA"/>
</dbReference>
<evidence type="ECO:0000313" key="2">
    <source>
        <dbReference type="EMBL" id="KAH9419583.1"/>
    </source>
</evidence>
<proteinExistence type="predicted"/>
<comment type="caution">
    <text evidence="2">The sequence shown here is derived from an EMBL/GenBank/DDBJ whole genome shotgun (WGS) entry which is preliminary data.</text>
</comment>
<feature type="region of interest" description="Disordered" evidence="1">
    <location>
        <begin position="52"/>
        <end position="72"/>
    </location>
</feature>
<name>A0ABQ8JB08_DERPT</name>
<dbReference type="Proteomes" id="UP000887458">
    <property type="component" value="Unassembled WGS sequence"/>
</dbReference>
<evidence type="ECO:0000256" key="1">
    <source>
        <dbReference type="SAM" id="MobiDB-lite"/>
    </source>
</evidence>
<accession>A0ABQ8JB08</accession>
<sequence length="72" mass="7586">MSFIPPEKPLQLAKIIKAGSAGIINSTARVSTAITPTGIPPSRARPVTTVNAQPDIISCQEPRSKKPSSHKP</sequence>
<reference evidence="2 3" key="2">
    <citation type="journal article" date="2022" name="Mol. Biol. Evol.">
        <title>Comparative Genomics Reveals Insights into the Divergent Evolution of Astigmatic Mites and Household Pest Adaptations.</title>
        <authorList>
            <person name="Xiong Q."/>
            <person name="Wan A.T."/>
            <person name="Liu X."/>
            <person name="Fung C.S."/>
            <person name="Xiao X."/>
            <person name="Malainual N."/>
            <person name="Hou J."/>
            <person name="Wang L."/>
            <person name="Wang M."/>
            <person name="Yang K.Y."/>
            <person name="Cui Y."/>
            <person name="Leung E.L."/>
            <person name="Nong W."/>
            <person name="Shin S.K."/>
            <person name="Au S.W."/>
            <person name="Jeong K.Y."/>
            <person name="Chew F.T."/>
            <person name="Hui J.H."/>
            <person name="Leung T.F."/>
            <person name="Tungtrongchitr A."/>
            <person name="Zhong N."/>
            <person name="Liu Z."/>
            <person name="Tsui S.K."/>
        </authorList>
    </citation>
    <scope>NUCLEOTIDE SEQUENCE [LARGE SCALE GENOMIC DNA]</scope>
    <source>
        <strain evidence="2">Derp</strain>
    </source>
</reference>
<evidence type="ECO:0000313" key="3">
    <source>
        <dbReference type="Proteomes" id="UP000887458"/>
    </source>
</evidence>
<organism evidence="2 3">
    <name type="scientific">Dermatophagoides pteronyssinus</name>
    <name type="common">European house dust mite</name>
    <dbReference type="NCBI Taxonomy" id="6956"/>
    <lineage>
        <taxon>Eukaryota</taxon>
        <taxon>Metazoa</taxon>
        <taxon>Ecdysozoa</taxon>
        <taxon>Arthropoda</taxon>
        <taxon>Chelicerata</taxon>
        <taxon>Arachnida</taxon>
        <taxon>Acari</taxon>
        <taxon>Acariformes</taxon>
        <taxon>Sarcoptiformes</taxon>
        <taxon>Astigmata</taxon>
        <taxon>Psoroptidia</taxon>
        <taxon>Analgoidea</taxon>
        <taxon>Pyroglyphidae</taxon>
        <taxon>Dermatophagoidinae</taxon>
        <taxon>Dermatophagoides</taxon>
    </lineage>
</organism>
<reference evidence="2 3" key="1">
    <citation type="journal article" date="2018" name="J. Allergy Clin. Immunol.">
        <title>High-quality assembly of Dermatophagoides pteronyssinus genome and transcriptome reveals a wide range of novel allergens.</title>
        <authorList>
            <person name="Liu X.Y."/>
            <person name="Yang K.Y."/>
            <person name="Wang M.Q."/>
            <person name="Kwok J.S."/>
            <person name="Zeng X."/>
            <person name="Yang Z."/>
            <person name="Xiao X.J."/>
            <person name="Lau C.P."/>
            <person name="Li Y."/>
            <person name="Huang Z.M."/>
            <person name="Ba J.G."/>
            <person name="Yim A.K."/>
            <person name="Ouyang C.Y."/>
            <person name="Ngai S.M."/>
            <person name="Chan T.F."/>
            <person name="Leung E.L."/>
            <person name="Liu L."/>
            <person name="Liu Z.G."/>
            <person name="Tsui S.K."/>
        </authorList>
    </citation>
    <scope>NUCLEOTIDE SEQUENCE [LARGE SCALE GENOMIC DNA]</scope>
    <source>
        <strain evidence="2">Derp</strain>
    </source>
</reference>
<protein>
    <submittedName>
        <fullName evidence="2">Uncharacterized protein</fullName>
    </submittedName>
</protein>
<gene>
    <name evidence="2" type="ORF">DERP_009640</name>
</gene>